<gene>
    <name evidence="3" type="ORF">F511_47592</name>
</gene>
<dbReference type="Pfam" id="PF00183">
    <property type="entry name" value="HSP90"/>
    <property type="match status" value="1"/>
</dbReference>
<dbReference type="GO" id="GO:0051082">
    <property type="term" value="F:unfolded protein binding"/>
    <property type="evidence" value="ECO:0007669"/>
    <property type="project" value="InterPro"/>
</dbReference>
<keyword evidence="3" id="KW-0346">Stress response</keyword>
<comment type="similarity">
    <text evidence="1">Belongs to the heat shock protein 90 family.</text>
</comment>
<evidence type="ECO:0000313" key="4">
    <source>
        <dbReference type="Proteomes" id="UP000250235"/>
    </source>
</evidence>
<organism evidence="3 4">
    <name type="scientific">Dorcoceras hygrometricum</name>
    <dbReference type="NCBI Taxonomy" id="472368"/>
    <lineage>
        <taxon>Eukaryota</taxon>
        <taxon>Viridiplantae</taxon>
        <taxon>Streptophyta</taxon>
        <taxon>Embryophyta</taxon>
        <taxon>Tracheophyta</taxon>
        <taxon>Spermatophyta</taxon>
        <taxon>Magnoliopsida</taxon>
        <taxon>eudicotyledons</taxon>
        <taxon>Gunneridae</taxon>
        <taxon>Pentapetalae</taxon>
        <taxon>asterids</taxon>
        <taxon>lamiids</taxon>
        <taxon>Lamiales</taxon>
        <taxon>Gesneriaceae</taxon>
        <taxon>Didymocarpoideae</taxon>
        <taxon>Trichosporeae</taxon>
        <taxon>Loxocarpinae</taxon>
        <taxon>Dorcoceras</taxon>
    </lineage>
</organism>
<dbReference type="GO" id="GO:0140662">
    <property type="term" value="F:ATP-dependent protein folding chaperone"/>
    <property type="evidence" value="ECO:0007669"/>
    <property type="project" value="InterPro"/>
</dbReference>
<sequence>MKDGQKDIYYITGESKKAVENSPFLEHLKKKDTRLKKPLEETTWEDAVDFQAQFPRTSLGDKAVFNRGSIVREFEQEKYR</sequence>
<dbReference type="Proteomes" id="UP000250235">
    <property type="component" value="Unassembled WGS sequence"/>
</dbReference>
<protein>
    <submittedName>
        <fullName evidence="3">Heat shock protein 83-like</fullName>
    </submittedName>
</protein>
<dbReference type="SUPFAM" id="SSF54211">
    <property type="entry name" value="Ribosomal protein S5 domain 2-like"/>
    <property type="match status" value="1"/>
</dbReference>
<evidence type="ECO:0000256" key="1">
    <source>
        <dbReference type="ARBA" id="ARBA00008239"/>
    </source>
</evidence>
<accession>A0A2Z6ZQN5</accession>
<evidence type="ECO:0000256" key="2">
    <source>
        <dbReference type="ARBA" id="ARBA00023186"/>
    </source>
</evidence>
<dbReference type="Gene3D" id="3.40.50.11260">
    <property type="match status" value="1"/>
</dbReference>
<keyword evidence="2" id="KW-0143">Chaperone</keyword>
<dbReference type="InterPro" id="IPR001404">
    <property type="entry name" value="Hsp90_fam"/>
</dbReference>
<dbReference type="GO" id="GO:0005524">
    <property type="term" value="F:ATP binding"/>
    <property type="evidence" value="ECO:0007669"/>
    <property type="project" value="InterPro"/>
</dbReference>
<keyword evidence="4" id="KW-1185">Reference proteome</keyword>
<dbReference type="EMBL" id="KV258032">
    <property type="protein sequence ID" value="KZT75384.1"/>
    <property type="molecule type" value="Genomic_DNA"/>
</dbReference>
<proteinExistence type="inferred from homology"/>
<name>A0A2Z6ZQN5_9LAMI</name>
<dbReference type="InterPro" id="IPR020568">
    <property type="entry name" value="Ribosomal_Su5_D2-typ_SF"/>
</dbReference>
<evidence type="ECO:0000313" key="3">
    <source>
        <dbReference type="EMBL" id="KZT75384.1"/>
    </source>
</evidence>
<dbReference type="OrthoDB" id="1685038at2759"/>
<dbReference type="AlphaFoldDB" id="A0A2Z6ZQN5"/>
<reference evidence="3 4" key="1">
    <citation type="journal article" date="2015" name="Proc. Natl. Acad. Sci. U.S.A.">
        <title>The resurrection genome of Boea hygrometrica: A blueprint for survival of dehydration.</title>
        <authorList>
            <person name="Xiao L."/>
            <person name="Yang G."/>
            <person name="Zhang L."/>
            <person name="Yang X."/>
            <person name="Zhao S."/>
            <person name="Ji Z."/>
            <person name="Zhou Q."/>
            <person name="Hu M."/>
            <person name="Wang Y."/>
            <person name="Chen M."/>
            <person name="Xu Y."/>
            <person name="Jin H."/>
            <person name="Xiao X."/>
            <person name="Hu G."/>
            <person name="Bao F."/>
            <person name="Hu Y."/>
            <person name="Wan P."/>
            <person name="Li L."/>
            <person name="Deng X."/>
            <person name="Kuang T."/>
            <person name="Xiang C."/>
            <person name="Zhu J.K."/>
            <person name="Oliver M.J."/>
            <person name="He Y."/>
        </authorList>
    </citation>
    <scope>NUCLEOTIDE SEQUENCE [LARGE SCALE GENOMIC DNA]</scope>
    <source>
        <strain evidence="4">cv. XS01</strain>
    </source>
</reference>
<dbReference type="GO" id="GO:0016887">
    <property type="term" value="F:ATP hydrolysis activity"/>
    <property type="evidence" value="ECO:0007669"/>
    <property type="project" value="InterPro"/>
</dbReference>